<dbReference type="Pfam" id="PF20049">
    <property type="entry name" value="DUF6451"/>
    <property type="match status" value="1"/>
</dbReference>
<proteinExistence type="predicted"/>
<gene>
    <name evidence="1" type="ORF">SMRZ_LOCUS1131</name>
</gene>
<dbReference type="InterPro" id="IPR045609">
    <property type="entry name" value="DUF6451"/>
</dbReference>
<evidence type="ECO:0000313" key="2">
    <source>
        <dbReference type="Proteomes" id="UP000277204"/>
    </source>
</evidence>
<dbReference type="Proteomes" id="UP000277204">
    <property type="component" value="Unassembled WGS sequence"/>
</dbReference>
<evidence type="ECO:0000313" key="1">
    <source>
        <dbReference type="EMBL" id="VDO50302.1"/>
    </source>
</evidence>
<organism evidence="1 2">
    <name type="scientific">Schistosoma margrebowiei</name>
    <dbReference type="NCBI Taxonomy" id="48269"/>
    <lineage>
        <taxon>Eukaryota</taxon>
        <taxon>Metazoa</taxon>
        <taxon>Spiralia</taxon>
        <taxon>Lophotrochozoa</taxon>
        <taxon>Platyhelminthes</taxon>
        <taxon>Trematoda</taxon>
        <taxon>Digenea</taxon>
        <taxon>Strigeidida</taxon>
        <taxon>Schistosomatoidea</taxon>
        <taxon>Schistosomatidae</taxon>
        <taxon>Schistosoma</taxon>
    </lineage>
</organism>
<dbReference type="PANTHER" id="PTHR47027">
    <property type="entry name" value="REVERSE TRANSCRIPTASE DOMAIN-CONTAINING PROTEIN"/>
    <property type="match status" value="1"/>
</dbReference>
<sequence>MQLDDLDFVDDLDLLSHTQLQMLEYTTSIASASAAVGLNINKEKGKIPRYRTSQITLEKAALNDVKSITYLGSTIDEHGGSDADVKLRIAKPSAAYLQLKNICNSKQMSTNTKVRIFKTNEIETCRTIKANIQNIQVFINSCRREILPIR</sequence>
<protein>
    <submittedName>
        <fullName evidence="1">Uncharacterized protein</fullName>
    </submittedName>
</protein>
<accession>A0A183LBF6</accession>
<dbReference type="PANTHER" id="PTHR47027:SF25">
    <property type="entry name" value="REVERSE TRANSCRIPTASE DOMAIN-CONTAINING PROTEIN"/>
    <property type="match status" value="1"/>
</dbReference>
<dbReference type="AlphaFoldDB" id="A0A183LBF6"/>
<dbReference type="EMBL" id="UZAI01000235">
    <property type="protein sequence ID" value="VDO50302.1"/>
    <property type="molecule type" value="Genomic_DNA"/>
</dbReference>
<reference evidence="1 2" key="1">
    <citation type="submission" date="2018-11" db="EMBL/GenBank/DDBJ databases">
        <authorList>
            <consortium name="Pathogen Informatics"/>
        </authorList>
    </citation>
    <scope>NUCLEOTIDE SEQUENCE [LARGE SCALE GENOMIC DNA]</scope>
    <source>
        <strain evidence="1 2">Zambia</strain>
    </source>
</reference>
<keyword evidence="2" id="KW-1185">Reference proteome</keyword>
<name>A0A183LBF6_9TREM</name>